<evidence type="ECO:0000313" key="1">
    <source>
        <dbReference type="EMBL" id="ADN18402.1"/>
    </source>
</evidence>
<organism evidence="1 2">
    <name type="scientific">Gloeothece verrucosa (strain PCC 7822)</name>
    <name type="common">Cyanothece sp. (strain PCC 7822)</name>
    <dbReference type="NCBI Taxonomy" id="497965"/>
    <lineage>
        <taxon>Bacteria</taxon>
        <taxon>Bacillati</taxon>
        <taxon>Cyanobacteriota</taxon>
        <taxon>Cyanophyceae</taxon>
        <taxon>Oscillatoriophycideae</taxon>
        <taxon>Chroococcales</taxon>
        <taxon>Aphanothecaceae</taxon>
        <taxon>Gloeothece</taxon>
        <taxon>Gloeothece verrucosa</taxon>
    </lineage>
</organism>
<proteinExistence type="predicted"/>
<evidence type="ECO:0008006" key="3">
    <source>
        <dbReference type="Google" id="ProtNLM"/>
    </source>
</evidence>
<sequence>MIQGQFGEQGEIFFTIDLITEEGEYLPVDAMLDTGFTEYLAINKQDLQELAWPYFDQEELLTAQGLANFDIYRGKIVINEQDFEIPVFAGDELQEILLGSKWLKLFNLIAKYREGELKLE</sequence>
<name>E0UN72_GLOV7</name>
<dbReference type="Proteomes" id="UP000008206">
    <property type="component" value="Plasmid Cy782203"/>
</dbReference>
<protein>
    <recommendedName>
        <fullName evidence="3">Aspartyl protease</fullName>
    </recommendedName>
</protein>
<keyword evidence="1" id="KW-0614">Plasmid</keyword>
<dbReference type="OrthoDB" id="460223at2"/>
<dbReference type="RefSeq" id="WP_013325528.1">
    <property type="nucleotide sequence ID" value="NC_014502.1"/>
</dbReference>
<gene>
    <name evidence="1" type="ordered locus">Cyan7822_6725</name>
</gene>
<keyword evidence="2" id="KW-1185">Reference proteome</keyword>
<reference evidence="2" key="1">
    <citation type="journal article" date="2011" name="MBio">
        <title>Novel metabolic attributes of the genus Cyanothece, comprising a group of unicellular nitrogen-fixing Cyanobacteria.</title>
        <authorList>
            <person name="Bandyopadhyay A."/>
            <person name="Elvitigala T."/>
            <person name="Welsh E."/>
            <person name="Stockel J."/>
            <person name="Liberton M."/>
            <person name="Min H."/>
            <person name="Sherman L.A."/>
            <person name="Pakrasi H.B."/>
        </authorList>
    </citation>
    <scope>NUCLEOTIDE SEQUENCE [LARGE SCALE GENOMIC DNA]</scope>
    <source>
        <strain evidence="2">PCC 7822</strain>
        <plasmid evidence="2">Cy782203</plasmid>
    </source>
</reference>
<dbReference type="EMBL" id="CP002201">
    <property type="protein sequence ID" value="ADN18402.1"/>
    <property type="molecule type" value="Genomic_DNA"/>
</dbReference>
<dbReference type="KEGG" id="cyj:Cyan7822_6725"/>
<dbReference type="AlphaFoldDB" id="E0UN72"/>
<evidence type="ECO:0000313" key="2">
    <source>
        <dbReference type="Proteomes" id="UP000008206"/>
    </source>
</evidence>
<dbReference type="HOGENOM" id="CLU_164711_0_0_3"/>
<accession>E0UN72</accession>
<geneLocation type="plasmid" evidence="1 2">
    <name>Cy782203</name>
</geneLocation>